<keyword evidence="17" id="KW-1185">Reference proteome</keyword>
<dbReference type="GO" id="GO:0040029">
    <property type="term" value="P:epigenetic regulation of gene expression"/>
    <property type="evidence" value="ECO:0007669"/>
    <property type="project" value="UniProtKB-ARBA"/>
</dbReference>
<dbReference type="GO" id="GO:0000981">
    <property type="term" value="F:DNA-binding transcription factor activity, RNA polymerase II-specific"/>
    <property type="evidence" value="ECO:0007669"/>
    <property type="project" value="TreeGrafter"/>
</dbReference>
<dbReference type="Pfam" id="PF07776">
    <property type="entry name" value="zf-AD"/>
    <property type="match status" value="1"/>
</dbReference>
<feature type="domain" description="C2H2-type" evidence="14">
    <location>
        <begin position="272"/>
        <end position="299"/>
    </location>
</feature>
<dbReference type="GO" id="GO:0000785">
    <property type="term" value="C:chromatin"/>
    <property type="evidence" value="ECO:0007669"/>
    <property type="project" value="UniProtKB-ARBA"/>
</dbReference>
<dbReference type="PROSITE" id="PS00028">
    <property type="entry name" value="ZINC_FINGER_C2H2_1"/>
    <property type="match status" value="13"/>
</dbReference>
<dbReference type="Gene3D" id="3.40.1800.20">
    <property type="match status" value="1"/>
</dbReference>
<dbReference type="SMART" id="SM00355">
    <property type="entry name" value="ZnF_C2H2"/>
    <property type="match status" value="15"/>
</dbReference>
<dbReference type="Pfam" id="PF13912">
    <property type="entry name" value="zf-C2H2_6"/>
    <property type="match status" value="2"/>
</dbReference>
<accession>A0A6L2PRG4</accession>
<evidence type="ECO:0000256" key="6">
    <source>
        <dbReference type="ARBA" id="ARBA00022833"/>
    </source>
</evidence>
<dbReference type="FunFam" id="3.30.160.60:FF:000624">
    <property type="entry name" value="zinc finger protein 697"/>
    <property type="match status" value="1"/>
</dbReference>
<dbReference type="GO" id="GO:0000978">
    <property type="term" value="F:RNA polymerase II cis-regulatory region sequence-specific DNA binding"/>
    <property type="evidence" value="ECO:0007669"/>
    <property type="project" value="TreeGrafter"/>
</dbReference>
<feature type="domain" description="C2H2-type" evidence="14">
    <location>
        <begin position="578"/>
        <end position="606"/>
    </location>
</feature>
<feature type="domain" description="C2H2-type" evidence="14">
    <location>
        <begin position="620"/>
        <end position="647"/>
    </location>
</feature>
<evidence type="ECO:0000256" key="11">
    <source>
        <dbReference type="ARBA" id="ARBA00023242"/>
    </source>
</evidence>
<keyword evidence="10" id="KW-0804">Transcription</keyword>
<feature type="domain" description="C2H2-type" evidence="14">
    <location>
        <begin position="648"/>
        <end position="675"/>
    </location>
</feature>
<keyword evidence="7" id="KW-0832">Ubl conjugation</keyword>
<feature type="binding site" evidence="13">
    <location>
        <position position="29"/>
    </location>
    <ligand>
        <name>Zn(2+)</name>
        <dbReference type="ChEBI" id="CHEBI:29105"/>
    </ligand>
</feature>
<evidence type="ECO:0000256" key="13">
    <source>
        <dbReference type="PROSITE-ProRule" id="PRU01263"/>
    </source>
</evidence>
<evidence type="ECO:0000256" key="12">
    <source>
        <dbReference type="PROSITE-ProRule" id="PRU00042"/>
    </source>
</evidence>
<dbReference type="GO" id="GO:0008270">
    <property type="term" value="F:zinc ion binding"/>
    <property type="evidence" value="ECO:0007669"/>
    <property type="project" value="UniProtKB-UniRule"/>
</dbReference>
<comment type="caution">
    <text evidence="16">The sequence shown here is derived from an EMBL/GenBank/DDBJ whole genome shotgun (WGS) entry which is preliminary data.</text>
</comment>
<proteinExistence type="predicted"/>
<evidence type="ECO:0000313" key="16">
    <source>
        <dbReference type="EMBL" id="GFG34170.1"/>
    </source>
</evidence>
<evidence type="ECO:0000256" key="1">
    <source>
        <dbReference type="ARBA" id="ARBA00004123"/>
    </source>
</evidence>
<keyword evidence="2" id="KW-1017">Isopeptide bond</keyword>
<name>A0A6L2PRG4_COPFO</name>
<dbReference type="Gene3D" id="3.30.160.60">
    <property type="entry name" value="Classic Zinc Finger"/>
    <property type="match status" value="10"/>
</dbReference>
<dbReference type="InParanoid" id="A0A6L2PRG4"/>
<dbReference type="PANTHER" id="PTHR24384">
    <property type="entry name" value="FINGER PUTATIVE TRANSCRIPTION FACTOR FAMILY-RELATED"/>
    <property type="match status" value="1"/>
</dbReference>
<keyword evidence="6 13" id="KW-0862">Zinc</keyword>
<evidence type="ECO:0000256" key="2">
    <source>
        <dbReference type="ARBA" id="ARBA00022499"/>
    </source>
</evidence>
<keyword evidence="8" id="KW-0805">Transcription regulation</keyword>
<feature type="binding site" evidence="13">
    <location>
        <position position="76"/>
    </location>
    <ligand>
        <name>Zn(2+)</name>
        <dbReference type="ChEBI" id="CHEBI:29105"/>
    </ligand>
</feature>
<dbReference type="GO" id="GO:0048598">
    <property type="term" value="P:embryonic morphogenesis"/>
    <property type="evidence" value="ECO:0007669"/>
    <property type="project" value="UniProtKB-ARBA"/>
</dbReference>
<dbReference type="Pfam" id="PF00096">
    <property type="entry name" value="zf-C2H2"/>
    <property type="match status" value="5"/>
</dbReference>
<dbReference type="PANTHER" id="PTHR24384:SF189">
    <property type="entry name" value="C2H2-TYPE DOMAIN-CONTAINING PROTEIN-RELATED"/>
    <property type="match status" value="1"/>
</dbReference>
<gene>
    <name evidence="16" type="ORF">Cfor_05606</name>
</gene>
<protein>
    <recommendedName>
        <fullName evidence="18">Protein krueppel</fullName>
    </recommendedName>
</protein>
<sequence length="742" mass="85930">MAVDLASALPAVYSTVSSETDVTSFCRICATTGSGNLFSIFSQEGELWDVAEKIGRCLPIIVLPTDTLPLNICIQCLMKLNTSYELVITALNSEAKLKARLDFTEDPIQLEAPEGDHLTRVFVKQEEPGTEVKPDLLDTVELPGIYGCEVVISSETGNNEKAEVTDSMMTEVTPDTLRAQNKISERSGGNAESVRLQEECHKSRVEFDIERSNEELLKNSYSETSDGKLMSVEVPSLTIYGPAMCDLCNVTFTDMDEFDSHVVDRHLQKHKWQCLRCDDSFEHPQDLVLHKVVTHGEEPVSCGRCQEGRIKDKNIVNEGIQEGWPEESETHGGESKIYANNNSKDSTEFYCKLCDRNFCDEAKLKDHYLVHSPQPLVCSRCGLKCCSSHELSVHKRNHLRNVKEERYICDVCRKTFFDHVMYNAHRRHCGSKRYMCNLCDRTFWRKYSLQLHMKVHNQEQREYECDCGQKFDAYSKFEAHKKTHQRVTTMKCVTCRKVFTNETFYKRHRYIHDPEYWDRFKCQTCQRPFRDAHALKNHMQLHDGIKPHMCDLCGRTYNRFANMLKHRKLHKPQNLWEHNCTHCEAKFERLKDLMSHMEQAHMAGDPTAEDAEGKKSSLKWICRFCGKRISTKLSLQDHERIHTGAKPYICEWCGREFRSRPNLLQHHLTHTGDRKHACAVCGKRFGRKSFIAQHMRVHTGEKPFECDLCGKRFTQAGDMRRHRGRHIEQQKEQVALFVEIQQ</sequence>
<dbReference type="FunFam" id="3.30.160.60:FF:000690">
    <property type="entry name" value="Zinc finger protein 354C"/>
    <property type="match status" value="1"/>
</dbReference>
<dbReference type="InterPro" id="IPR050752">
    <property type="entry name" value="C2H2-ZF_domain"/>
</dbReference>
<dbReference type="EMBL" id="BLKM01000468">
    <property type="protein sequence ID" value="GFG34170.1"/>
    <property type="molecule type" value="Genomic_DNA"/>
</dbReference>
<evidence type="ECO:0000256" key="10">
    <source>
        <dbReference type="ARBA" id="ARBA00023163"/>
    </source>
</evidence>
<dbReference type="OrthoDB" id="8180026at2759"/>
<reference evidence="17" key="1">
    <citation type="submission" date="2020-01" db="EMBL/GenBank/DDBJ databases">
        <title>Draft genome sequence of the Termite Coptotermes fromosanus.</title>
        <authorList>
            <person name="Itakura S."/>
            <person name="Yosikawa Y."/>
            <person name="Umezawa K."/>
        </authorList>
    </citation>
    <scope>NUCLEOTIDE SEQUENCE [LARGE SCALE GENOMIC DNA]</scope>
</reference>
<dbReference type="InterPro" id="IPR013087">
    <property type="entry name" value="Znf_C2H2_type"/>
</dbReference>
<evidence type="ECO:0008006" key="18">
    <source>
        <dbReference type="Google" id="ProtNLM"/>
    </source>
</evidence>
<feature type="domain" description="C2H2-type" evidence="14">
    <location>
        <begin position="520"/>
        <end position="547"/>
    </location>
</feature>
<keyword evidence="4" id="KW-0677">Repeat</keyword>
<evidence type="ECO:0000256" key="5">
    <source>
        <dbReference type="ARBA" id="ARBA00022771"/>
    </source>
</evidence>
<evidence type="ECO:0000259" key="15">
    <source>
        <dbReference type="PROSITE" id="PS51915"/>
    </source>
</evidence>
<evidence type="ECO:0000313" key="17">
    <source>
        <dbReference type="Proteomes" id="UP000502823"/>
    </source>
</evidence>
<feature type="domain" description="C2H2-type" evidence="14">
    <location>
        <begin position="704"/>
        <end position="731"/>
    </location>
</feature>
<dbReference type="InterPro" id="IPR036236">
    <property type="entry name" value="Znf_C2H2_sf"/>
</dbReference>
<evidence type="ECO:0000256" key="8">
    <source>
        <dbReference type="ARBA" id="ARBA00023015"/>
    </source>
</evidence>
<feature type="domain" description="C2H2-type" evidence="14">
    <location>
        <begin position="434"/>
        <end position="461"/>
    </location>
</feature>
<dbReference type="FunFam" id="3.30.160.60:FF:001289">
    <property type="entry name" value="Zinc finger protein 574"/>
    <property type="match status" value="1"/>
</dbReference>
<dbReference type="AlphaFoldDB" id="A0A6L2PRG4"/>
<dbReference type="Proteomes" id="UP000502823">
    <property type="component" value="Unassembled WGS sequence"/>
</dbReference>
<feature type="domain" description="C2H2-type" evidence="14">
    <location>
        <begin position="349"/>
        <end position="376"/>
    </location>
</feature>
<feature type="domain" description="C2H2-type" evidence="14">
    <location>
        <begin position="548"/>
        <end position="575"/>
    </location>
</feature>
<keyword evidence="3 13" id="KW-0479">Metal-binding</keyword>
<comment type="subcellular location">
    <subcellularLocation>
        <location evidence="1">Nucleus</location>
    </subcellularLocation>
</comment>
<dbReference type="SUPFAM" id="SSF57716">
    <property type="entry name" value="Glucocorticoid receptor-like (DNA-binding domain)"/>
    <property type="match status" value="1"/>
</dbReference>
<dbReference type="SUPFAM" id="SSF57667">
    <property type="entry name" value="beta-beta-alpha zinc fingers"/>
    <property type="match status" value="7"/>
</dbReference>
<dbReference type="FunFam" id="3.30.160.60:FF:000100">
    <property type="entry name" value="Zinc finger 45-like"/>
    <property type="match status" value="1"/>
</dbReference>
<dbReference type="PROSITE" id="PS50157">
    <property type="entry name" value="ZINC_FINGER_C2H2_2"/>
    <property type="match status" value="11"/>
</dbReference>
<feature type="binding site" evidence="13">
    <location>
        <position position="73"/>
    </location>
    <ligand>
        <name>Zn(2+)</name>
        <dbReference type="ChEBI" id="CHEBI:29105"/>
    </ligand>
</feature>
<evidence type="ECO:0000256" key="3">
    <source>
        <dbReference type="ARBA" id="ARBA00022723"/>
    </source>
</evidence>
<evidence type="ECO:0000256" key="4">
    <source>
        <dbReference type="ARBA" id="ARBA00022737"/>
    </source>
</evidence>
<evidence type="ECO:0000256" key="9">
    <source>
        <dbReference type="ARBA" id="ARBA00023125"/>
    </source>
</evidence>
<dbReference type="PROSITE" id="PS51915">
    <property type="entry name" value="ZAD"/>
    <property type="match status" value="1"/>
</dbReference>
<dbReference type="GO" id="GO:0005634">
    <property type="term" value="C:nucleus"/>
    <property type="evidence" value="ECO:0007669"/>
    <property type="project" value="UniProtKB-SubCell"/>
</dbReference>
<dbReference type="Pfam" id="PF12874">
    <property type="entry name" value="zf-met"/>
    <property type="match status" value="2"/>
</dbReference>
<evidence type="ECO:0000256" key="7">
    <source>
        <dbReference type="ARBA" id="ARBA00022843"/>
    </source>
</evidence>
<organism evidence="16 17">
    <name type="scientific">Coptotermes formosanus</name>
    <name type="common">Formosan subterranean termite</name>
    <dbReference type="NCBI Taxonomy" id="36987"/>
    <lineage>
        <taxon>Eukaryota</taxon>
        <taxon>Metazoa</taxon>
        <taxon>Ecdysozoa</taxon>
        <taxon>Arthropoda</taxon>
        <taxon>Hexapoda</taxon>
        <taxon>Insecta</taxon>
        <taxon>Pterygota</taxon>
        <taxon>Neoptera</taxon>
        <taxon>Polyneoptera</taxon>
        <taxon>Dictyoptera</taxon>
        <taxon>Blattodea</taxon>
        <taxon>Blattoidea</taxon>
        <taxon>Termitoidae</taxon>
        <taxon>Rhinotermitidae</taxon>
        <taxon>Coptotermes</taxon>
    </lineage>
</organism>
<dbReference type="GO" id="GO:0003682">
    <property type="term" value="F:chromatin binding"/>
    <property type="evidence" value="ECO:0007669"/>
    <property type="project" value="UniProtKB-ARBA"/>
</dbReference>
<dbReference type="SMART" id="SM00868">
    <property type="entry name" value="zf-AD"/>
    <property type="match status" value="1"/>
</dbReference>
<feature type="domain" description="C2H2-type" evidence="14">
    <location>
        <begin position="676"/>
        <end position="703"/>
    </location>
</feature>
<feature type="domain" description="C2H2-type" evidence="14">
    <location>
        <begin position="490"/>
        <end position="517"/>
    </location>
</feature>
<feature type="domain" description="ZAD" evidence="15">
    <location>
        <begin position="24"/>
        <end position="100"/>
    </location>
</feature>
<keyword evidence="9" id="KW-0238">DNA-binding</keyword>
<evidence type="ECO:0000259" key="14">
    <source>
        <dbReference type="PROSITE" id="PS50157"/>
    </source>
</evidence>
<keyword evidence="11" id="KW-0539">Nucleus</keyword>
<keyword evidence="5 12" id="KW-0863">Zinc-finger</keyword>
<dbReference type="InterPro" id="IPR012934">
    <property type="entry name" value="Znf_AD"/>
</dbReference>
<feature type="binding site" evidence="13">
    <location>
        <position position="26"/>
    </location>
    <ligand>
        <name>Zn(2+)</name>
        <dbReference type="ChEBI" id="CHEBI:29105"/>
    </ligand>
</feature>